<dbReference type="AlphaFoldDB" id="A0A934W2W1"/>
<evidence type="ECO:0000313" key="1">
    <source>
        <dbReference type="EMBL" id="MBK4218174.1"/>
    </source>
</evidence>
<comment type="caution">
    <text evidence="1">The sequence shown here is derived from an EMBL/GenBank/DDBJ whole genome shotgun (WGS) entry which is preliminary data.</text>
</comment>
<proteinExistence type="predicted"/>
<organism evidence="1 2">
    <name type="scientific">Paracoccus caeni</name>
    <dbReference type="NCBI Taxonomy" id="657651"/>
    <lineage>
        <taxon>Bacteria</taxon>
        <taxon>Pseudomonadati</taxon>
        <taxon>Pseudomonadota</taxon>
        <taxon>Alphaproteobacteria</taxon>
        <taxon>Rhodobacterales</taxon>
        <taxon>Paracoccaceae</taxon>
        <taxon>Paracoccus</taxon>
    </lineage>
</organism>
<dbReference type="EMBL" id="JAEPRQ010000014">
    <property type="protein sequence ID" value="MBK4218174.1"/>
    <property type="molecule type" value="Genomic_DNA"/>
</dbReference>
<protein>
    <submittedName>
        <fullName evidence="1">Uncharacterized protein</fullName>
    </submittedName>
</protein>
<gene>
    <name evidence="1" type="ORF">JJJ17_19780</name>
</gene>
<sequence>MLRDLKMHLIATQEQIDEFERERALVGTYIDHRYSRDKIDWVLGARAGFNAHVGSSFHLLIPHVNNGYTVNVTDEHQYGIDLARAMINHLEIKHSDLPCIVFRATGKDYYFLKLGHRTKSEFLDIIGRIGDLAVEASINGPRDPIKFRDWVNMQTANFLRREKMLSALRRSLPALTGLVGSVVDVKELV</sequence>
<reference evidence="1" key="1">
    <citation type="submission" date="2021-01" db="EMBL/GenBank/DDBJ databases">
        <title>Paracoccus amoyensis sp. nov., isolated from the surface seawater along the coast of Xiamen Island, China.</title>
        <authorList>
            <person name="Lyu L."/>
        </authorList>
    </citation>
    <scope>NUCLEOTIDE SEQUENCE</scope>
    <source>
        <strain evidence="1">MJ17</strain>
    </source>
</reference>
<accession>A0A934W2W1</accession>
<evidence type="ECO:0000313" key="2">
    <source>
        <dbReference type="Proteomes" id="UP000640485"/>
    </source>
</evidence>
<name>A0A934W2W1_9RHOB</name>
<dbReference type="Proteomes" id="UP000640485">
    <property type="component" value="Unassembled WGS sequence"/>
</dbReference>
<keyword evidence="2" id="KW-1185">Reference proteome</keyword>